<dbReference type="Gene3D" id="3.30.160.60">
    <property type="entry name" value="Classic Zinc Finger"/>
    <property type="match status" value="1"/>
</dbReference>
<feature type="region of interest" description="Disordered" evidence="3">
    <location>
        <begin position="816"/>
        <end position="842"/>
    </location>
</feature>
<dbReference type="GO" id="GO:0008270">
    <property type="term" value="F:zinc ion binding"/>
    <property type="evidence" value="ECO:0007669"/>
    <property type="project" value="UniProtKB-KW"/>
</dbReference>
<feature type="domain" description="B box-type" evidence="4">
    <location>
        <begin position="7"/>
        <end position="52"/>
    </location>
</feature>
<accession>A0A2T9ZJK0</accession>
<keyword evidence="2" id="KW-0175">Coiled coil</keyword>
<keyword evidence="6" id="KW-1185">Reference proteome</keyword>
<gene>
    <name evidence="5" type="ORF">BB560_000690</name>
</gene>
<evidence type="ECO:0000313" key="5">
    <source>
        <dbReference type="EMBL" id="PVV04796.1"/>
    </source>
</evidence>
<evidence type="ECO:0000256" key="2">
    <source>
        <dbReference type="SAM" id="Coils"/>
    </source>
</evidence>
<feature type="coiled-coil region" evidence="2">
    <location>
        <begin position="67"/>
        <end position="130"/>
    </location>
</feature>
<dbReference type="PROSITE" id="PS50119">
    <property type="entry name" value="ZF_BBOX"/>
    <property type="match status" value="1"/>
</dbReference>
<dbReference type="OrthoDB" id="5800423at2759"/>
<evidence type="ECO:0000256" key="1">
    <source>
        <dbReference type="PROSITE-ProRule" id="PRU00024"/>
    </source>
</evidence>
<keyword evidence="1" id="KW-0479">Metal-binding</keyword>
<keyword evidence="1" id="KW-0862">Zinc</keyword>
<protein>
    <recommendedName>
        <fullName evidence="4">B box-type domain-containing protein</fullName>
    </recommendedName>
</protein>
<dbReference type="Proteomes" id="UP000245609">
    <property type="component" value="Unassembled WGS sequence"/>
</dbReference>
<proteinExistence type="predicted"/>
<evidence type="ECO:0000313" key="6">
    <source>
        <dbReference type="Proteomes" id="UP000245609"/>
    </source>
</evidence>
<feature type="compositionally biased region" description="Polar residues" evidence="3">
    <location>
        <begin position="383"/>
        <end position="397"/>
    </location>
</feature>
<feature type="region of interest" description="Disordered" evidence="3">
    <location>
        <begin position="581"/>
        <end position="617"/>
    </location>
</feature>
<sequence>MAESLRYGGDICRIHDSYKLEFYCHECSAGLCELCLQLNKKEKHKNHSISPLAIEYDKIYDLVDEQLESALVVSDELASNLENLKQNSITLDHSYIQTLKLIEAMKTKVLEKTDNQYKSLQSDCLEYEQQLVQDCERLHRLIDESQTQMEDFSRIGAVVSGPGIIKALKSEAEECSSNSQTMFLDTRHILKHVKPIPTNLSFCVENINRLGRELYHLKVEKIIDLFGAFLKIVVYKSRKENGISVILMDIFFLSEYLPTDIDSSSSDTLLSAIDDYLMTEISLDCIIQVSKPDLSIFSYDYEELNDLPIVTIPYDFSKPWKFGESHQIELCELDDSTQSIFHHYPSLEYINITVDVSPYSFEDKSILQEIQIFFLKNQLESLPNSTPTQPQSISSGKSLKCTESPPPKFFSKKSSPKWAKCISTQSNTDFETQQSFVSNKLSSRFKAFSDSNKYDLDYSSPNQFTNSESYYRMDNRNISPSRRLSPGFVASSSPSLKQPIRLNINTELFQSNSQKNSAKENYSDFSDTENSGGIDKKGRILQEKISDITYRFTRLELLTNTIVNSSSSFDAISTLNQKPESVSVLSEPSTNEICTSSSDQLTNKSAMNDSDKSDGVDQKELSQSLIKNDEYVKPEGYLSVEPKDDYKHFSSLPTLNSYNSPLPMIKGCLKTPTTADRNISLLKADSQKVLTPKTVAFNLNNLSVKSDSCSETTDSFHTMQSDLDYDGTNDSDDLPISKLFNLEGSTLGSDLNSQLSPIDSPSIQPNKPSVYISNFNTSINLDTLKPKSASASGVLKVGRSYRVSLISDKGLAQLDSAPAASSKPSRKSKFKSPNKNSNIQFASPDRFYKKQSTFTPKLVENIDFNRFLKKNINKLKDLGSALI</sequence>
<name>A0A2T9ZJK0_9FUNG</name>
<evidence type="ECO:0000259" key="4">
    <source>
        <dbReference type="PROSITE" id="PS50119"/>
    </source>
</evidence>
<dbReference type="SUPFAM" id="SSF57845">
    <property type="entry name" value="B-box zinc-binding domain"/>
    <property type="match status" value="1"/>
</dbReference>
<evidence type="ECO:0000256" key="3">
    <source>
        <dbReference type="SAM" id="MobiDB-lite"/>
    </source>
</evidence>
<dbReference type="STRING" id="133381.A0A2T9ZJK0"/>
<dbReference type="Pfam" id="PF00643">
    <property type="entry name" value="zf-B_box"/>
    <property type="match status" value="1"/>
</dbReference>
<dbReference type="EMBL" id="MBFS01000077">
    <property type="protein sequence ID" value="PVV04796.1"/>
    <property type="molecule type" value="Genomic_DNA"/>
</dbReference>
<keyword evidence="1" id="KW-0863">Zinc-finger</keyword>
<dbReference type="CDD" id="cd19756">
    <property type="entry name" value="Bbox2"/>
    <property type="match status" value="1"/>
</dbReference>
<dbReference type="InterPro" id="IPR000315">
    <property type="entry name" value="Znf_B-box"/>
</dbReference>
<feature type="compositionally biased region" description="Polar residues" evidence="3">
    <location>
        <begin position="581"/>
        <end position="608"/>
    </location>
</feature>
<dbReference type="AlphaFoldDB" id="A0A2T9ZJK0"/>
<comment type="caution">
    <text evidence="5">The sequence shown here is derived from an EMBL/GenBank/DDBJ whole genome shotgun (WGS) entry which is preliminary data.</text>
</comment>
<organism evidence="5 6">
    <name type="scientific">Smittium megazygosporum</name>
    <dbReference type="NCBI Taxonomy" id="133381"/>
    <lineage>
        <taxon>Eukaryota</taxon>
        <taxon>Fungi</taxon>
        <taxon>Fungi incertae sedis</taxon>
        <taxon>Zoopagomycota</taxon>
        <taxon>Kickxellomycotina</taxon>
        <taxon>Harpellomycetes</taxon>
        <taxon>Harpellales</taxon>
        <taxon>Legeriomycetaceae</taxon>
        <taxon>Smittium</taxon>
    </lineage>
</organism>
<feature type="region of interest" description="Disordered" evidence="3">
    <location>
        <begin position="511"/>
        <end position="533"/>
    </location>
</feature>
<feature type="region of interest" description="Disordered" evidence="3">
    <location>
        <begin position="383"/>
        <end position="414"/>
    </location>
</feature>
<reference evidence="5 6" key="1">
    <citation type="journal article" date="2018" name="MBio">
        <title>Comparative Genomics Reveals the Core Gene Toolbox for the Fungus-Insect Symbiosis.</title>
        <authorList>
            <person name="Wang Y."/>
            <person name="Stata M."/>
            <person name="Wang W."/>
            <person name="Stajich J.E."/>
            <person name="White M.M."/>
            <person name="Moncalvo J.M."/>
        </authorList>
    </citation>
    <scope>NUCLEOTIDE SEQUENCE [LARGE SCALE GENOMIC DNA]</scope>
    <source>
        <strain evidence="5 6">SC-DP-2</strain>
    </source>
</reference>